<proteinExistence type="predicted"/>
<feature type="domain" description="Fibronectin type-III" evidence="2">
    <location>
        <begin position="294"/>
        <end position="385"/>
    </location>
</feature>
<dbReference type="AlphaFoldDB" id="A0A6J6TQJ4"/>
<dbReference type="Pfam" id="PF05901">
    <property type="entry name" value="Excalibur"/>
    <property type="match status" value="1"/>
</dbReference>
<evidence type="ECO:0000313" key="3">
    <source>
        <dbReference type="EMBL" id="CAB4749368.1"/>
    </source>
</evidence>
<dbReference type="EMBL" id="CAEZYQ010000013">
    <property type="protein sequence ID" value="CAB4749368.1"/>
    <property type="molecule type" value="Genomic_DNA"/>
</dbReference>
<sequence length="400" mass="41963">MPRRVLLFLLALSLGPTLVLATAPAAVAADRDCGDFASQKAAQIFFLNAGGPSSDPHYLDSDGDGIACESNPAPYYYGKTLPGGGGSSQPEPEPQPQPVTSSVSLTVSPSQRITGERYDLTVTVRPAISRAVTVQKKVNGTWKVLATGTTGAAGTARRALKTPAKTLVLRAVLQPLSKAGKKYTGAVSTSRKLQVQRQKVELEFSQSVVSEGEQTRAVVTATPVRPGRPVALQVKEGGSWVTLEEIEVDRRGRAATQVVPELGTAEYRAVALRHNGAVPASSGTRDLTAVDMTAPAAPFGLQATAGDAVVDLTWSADVPADFLHHEVWVRTADTDWAVLATTTASVFQASGLQNGTTYWFAVSSLDRTGNRSAPTGEVTATPEAPVVEPVDQPSGAPGRR</sequence>
<dbReference type="Gene3D" id="2.60.40.10">
    <property type="entry name" value="Immunoglobulins"/>
    <property type="match status" value="1"/>
</dbReference>
<evidence type="ECO:0000259" key="2">
    <source>
        <dbReference type="PROSITE" id="PS50853"/>
    </source>
</evidence>
<dbReference type="InterPro" id="IPR008613">
    <property type="entry name" value="Excalibur_Ca-bd_domain"/>
</dbReference>
<evidence type="ECO:0000256" key="1">
    <source>
        <dbReference type="SAM" id="MobiDB-lite"/>
    </source>
</evidence>
<reference evidence="3" key="1">
    <citation type="submission" date="2020-05" db="EMBL/GenBank/DDBJ databases">
        <authorList>
            <person name="Chiriac C."/>
            <person name="Salcher M."/>
            <person name="Ghai R."/>
            <person name="Kavagutti S V."/>
        </authorList>
    </citation>
    <scope>NUCLEOTIDE SEQUENCE</scope>
</reference>
<dbReference type="InterPro" id="IPR013783">
    <property type="entry name" value="Ig-like_fold"/>
</dbReference>
<dbReference type="SUPFAM" id="SSF49265">
    <property type="entry name" value="Fibronectin type III"/>
    <property type="match status" value="1"/>
</dbReference>
<feature type="compositionally biased region" description="Low complexity" evidence="1">
    <location>
        <begin position="98"/>
        <end position="108"/>
    </location>
</feature>
<feature type="region of interest" description="Disordered" evidence="1">
    <location>
        <begin position="370"/>
        <end position="400"/>
    </location>
</feature>
<accession>A0A6J6TQJ4</accession>
<protein>
    <submittedName>
        <fullName evidence="3">Unannotated protein</fullName>
    </submittedName>
</protein>
<name>A0A6J6TQJ4_9ZZZZ</name>
<gene>
    <name evidence="3" type="ORF">UFOPK2761_01877</name>
</gene>
<organism evidence="3">
    <name type="scientific">freshwater metagenome</name>
    <dbReference type="NCBI Taxonomy" id="449393"/>
    <lineage>
        <taxon>unclassified sequences</taxon>
        <taxon>metagenomes</taxon>
        <taxon>ecological metagenomes</taxon>
    </lineage>
</organism>
<dbReference type="PROSITE" id="PS50853">
    <property type="entry name" value="FN3"/>
    <property type="match status" value="1"/>
</dbReference>
<dbReference type="InterPro" id="IPR003961">
    <property type="entry name" value="FN3_dom"/>
</dbReference>
<dbReference type="InterPro" id="IPR036116">
    <property type="entry name" value="FN3_sf"/>
</dbReference>
<feature type="region of interest" description="Disordered" evidence="1">
    <location>
        <begin position="79"/>
        <end position="108"/>
    </location>
</feature>